<feature type="compositionally biased region" description="Pro residues" evidence="1">
    <location>
        <begin position="57"/>
        <end position="74"/>
    </location>
</feature>
<name>A0A0A9XNR8_LYGHE</name>
<dbReference type="AlphaFoldDB" id="A0A0A9XNR8"/>
<evidence type="ECO:0000313" key="4">
    <source>
        <dbReference type="EMBL" id="JAG22379.1"/>
    </source>
</evidence>
<gene>
    <name evidence="5" type="ORF">CM83_15848</name>
    <name evidence="2" type="ORF">CM83_15851</name>
    <name evidence="3" type="ORF">CM83_15852</name>
    <name evidence="4" type="ORF">CM83_15854</name>
</gene>
<evidence type="ECO:0000256" key="1">
    <source>
        <dbReference type="SAM" id="MobiDB-lite"/>
    </source>
</evidence>
<proteinExistence type="predicted"/>
<evidence type="ECO:0000313" key="2">
    <source>
        <dbReference type="EMBL" id="JAG22373.1"/>
    </source>
</evidence>
<accession>A0A0A9XNR8</accession>
<feature type="region of interest" description="Disordered" evidence="1">
    <location>
        <begin position="1"/>
        <end position="90"/>
    </location>
</feature>
<reference evidence="5" key="2">
    <citation type="submission" date="2014-07" db="EMBL/GenBank/DDBJ databases">
        <authorList>
            <person name="Hull J."/>
        </authorList>
    </citation>
    <scope>NUCLEOTIDE SEQUENCE</scope>
</reference>
<dbReference type="EMBL" id="GBHO01021222">
    <property type="protein sequence ID" value="JAG22382.1"/>
    <property type="molecule type" value="Transcribed_RNA"/>
</dbReference>
<organism evidence="5">
    <name type="scientific">Lygus hesperus</name>
    <name type="common">Western plant bug</name>
    <dbReference type="NCBI Taxonomy" id="30085"/>
    <lineage>
        <taxon>Eukaryota</taxon>
        <taxon>Metazoa</taxon>
        <taxon>Ecdysozoa</taxon>
        <taxon>Arthropoda</taxon>
        <taxon>Hexapoda</taxon>
        <taxon>Insecta</taxon>
        <taxon>Pterygota</taxon>
        <taxon>Neoptera</taxon>
        <taxon>Paraneoptera</taxon>
        <taxon>Hemiptera</taxon>
        <taxon>Heteroptera</taxon>
        <taxon>Panheteroptera</taxon>
        <taxon>Cimicomorpha</taxon>
        <taxon>Miridae</taxon>
        <taxon>Mirini</taxon>
        <taxon>Lygus</taxon>
    </lineage>
</organism>
<sequence>MFSPQYPDGAVSSAPIGFEPTQPVPLPTGPASGLTELPKPIPEPNSAPGPNITPKLNPVPGPLPLPPALPPARPEPVGGSIQPPGVGFQPMGLSRSMATLDATNIPALTDILAAVSGTVDTREAAPVSESIEQLALRSSQKATDSMKGVSQKLESFTSESQQQAEVCMILCVLFNTIPLRRKYSTHVYFVGSTTSATGAILSRA</sequence>
<dbReference type="EMBL" id="GBHO01021228">
    <property type="protein sequence ID" value="JAG22376.1"/>
    <property type="molecule type" value="Transcribed_RNA"/>
</dbReference>
<evidence type="ECO:0000313" key="5">
    <source>
        <dbReference type="EMBL" id="JAG22382.1"/>
    </source>
</evidence>
<protein>
    <submittedName>
        <fullName evidence="5">Uncharacterized protein</fullName>
    </submittedName>
</protein>
<dbReference type="EMBL" id="GBHO01021225">
    <property type="protein sequence ID" value="JAG22379.1"/>
    <property type="molecule type" value="Transcribed_RNA"/>
</dbReference>
<reference evidence="5" key="1">
    <citation type="journal article" date="2014" name="PLoS ONE">
        <title>Transcriptome-Based Identification of ABC Transporters in the Western Tarnished Plant Bug Lygus hesperus.</title>
        <authorList>
            <person name="Hull J.J."/>
            <person name="Chaney K."/>
            <person name="Geib S.M."/>
            <person name="Fabrick J.A."/>
            <person name="Brent C.S."/>
            <person name="Walsh D."/>
            <person name="Lavine L.C."/>
        </authorList>
    </citation>
    <scope>NUCLEOTIDE SEQUENCE</scope>
</reference>
<evidence type="ECO:0000313" key="3">
    <source>
        <dbReference type="EMBL" id="JAG22376.1"/>
    </source>
</evidence>
<dbReference type="EMBL" id="GBHO01021231">
    <property type="protein sequence ID" value="JAG22373.1"/>
    <property type="molecule type" value="Transcribed_RNA"/>
</dbReference>